<evidence type="ECO:0000313" key="4">
    <source>
        <dbReference type="EMBL" id="EAX90775.1"/>
    </source>
</evidence>
<sequence>MSGSMKIATYLLKEHHIDVNYINDKEETAMNLAARTSSYWFINFLLENGADPNLSDEYSPLSEAAGCGNIHEARILLKHGADINKKDNNRGETPFQHAVSRAEIPLLEMMMEFNPDLETTDFNGNTPLIKSIKDSYFKRGDVVSYLVDKGCNVNAKNKEGKTPLHFTCQYEMYDSTMLLFNKGADPNAQDNELNTPVHIAIMNKQSKAAAFLVKHGGNPNLPNAKGETPMSLAKSMKFPNLHKFFLQYGGKDE</sequence>
<dbReference type="SMART" id="SM00248">
    <property type="entry name" value="ANK"/>
    <property type="match status" value="6"/>
</dbReference>
<dbReference type="PROSITE" id="PS50088">
    <property type="entry name" value="ANK_REPEAT"/>
    <property type="match status" value="5"/>
</dbReference>
<evidence type="ECO:0000256" key="2">
    <source>
        <dbReference type="ARBA" id="ARBA00023043"/>
    </source>
</evidence>
<reference evidence="4" key="2">
    <citation type="journal article" date="2007" name="Science">
        <title>Draft genome sequence of the sexually transmitted pathogen Trichomonas vaginalis.</title>
        <authorList>
            <person name="Carlton J.M."/>
            <person name="Hirt R.P."/>
            <person name="Silva J.C."/>
            <person name="Delcher A.L."/>
            <person name="Schatz M."/>
            <person name="Zhao Q."/>
            <person name="Wortman J.R."/>
            <person name="Bidwell S.L."/>
            <person name="Alsmark U.C.M."/>
            <person name="Besteiro S."/>
            <person name="Sicheritz-Ponten T."/>
            <person name="Noel C.J."/>
            <person name="Dacks J.B."/>
            <person name="Foster P.G."/>
            <person name="Simillion C."/>
            <person name="Van de Peer Y."/>
            <person name="Miranda-Saavedra D."/>
            <person name="Barton G.J."/>
            <person name="Westrop G.D."/>
            <person name="Mueller S."/>
            <person name="Dessi D."/>
            <person name="Fiori P.L."/>
            <person name="Ren Q."/>
            <person name="Paulsen I."/>
            <person name="Zhang H."/>
            <person name="Bastida-Corcuera F.D."/>
            <person name="Simoes-Barbosa A."/>
            <person name="Brown M.T."/>
            <person name="Hayes R.D."/>
            <person name="Mukherjee M."/>
            <person name="Okumura C.Y."/>
            <person name="Schneider R."/>
            <person name="Smith A.J."/>
            <person name="Vanacova S."/>
            <person name="Villalvazo M."/>
            <person name="Haas B.J."/>
            <person name="Pertea M."/>
            <person name="Feldblyum T.V."/>
            <person name="Utterback T.R."/>
            <person name="Shu C.L."/>
            <person name="Osoegawa K."/>
            <person name="de Jong P.J."/>
            <person name="Hrdy I."/>
            <person name="Horvathova L."/>
            <person name="Zubacova Z."/>
            <person name="Dolezal P."/>
            <person name="Malik S.B."/>
            <person name="Logsdon J.M. Jr."/>
            <person name="Henze K."/>
            <person name="Gupta A."/>
            <person name="Wang C.C."/>
            <person name="Dunne R.L."/>
            <person name="Upcroft J.A."/>
            <person name="Upcroft P."/>
            <person name="White O."/>
            <person name="Salzberg S.L."/>
            <person name="Tang P."/>
            <person name="Chiu C.-H."/>
            <person name="Lee Y.-S."/>
            <person name="Embley T.M."/>
            <person name="Coombs G.H."/>
            <person name="Mottram J.C."/>
            <person name="Tachezy J."/>
            <person name="Fraser-Liggett C.M."/>
            <person name="Johnson P.J."/>
        </authorList>
    </citation>
    <scope>NUCLEOTIDE SEQUENCE [LARGE SCALE GENOMIC DNA]</scope>
    <source>
        <strain evidence="4">G3</strain>
    </source>
</reference>
<feature type="repeat" description="ANK" evidence="3">
    <location>
        <begin position="56"/>
        <end position="88"/>
    </location>
</feature>
<reference evidence="4" key="1">
    <citation type="submission" date="2006-10" db="EMBL/GenBank/DDBJ databases">
        <authorList>
            <person name="Amadeo P."/>
            <person name="Zhao Q."/>
            <person name="Wortman J."/>
            <person name="Fraser-Liggett C."/>
            <person name="Carlton J."/>
        </authorList>
    </citation>
    <scope>NUCLEOTIDE SEQUENCE</scope>
    <source>
        <strain evidence="4">G3</strain>
    </source>
</reference>
<dbReference type="OrthoDB" id="539213at2759"/>
<accession>A2FWE8</accession>
<dbReference type="InterPro" id="IPR036770">
    <property type="entry name" value="Ankyrin_rpt-contain_sf"/>
</dbReference>
<keyword evidence="1" id="KW-0677">Repeat</keyword>
<dbReference type="InterPro" id="IPR002110">
    <property type="entry name" value="Ankyrin_rpt"/>
</dbReference>
<dbReference type="SUPFAM" id="SSF48403">
    <property type="entry name" value="Ankyrin repeat"/>
    <property type="match status" value="1"/>
</dbReference>
<dbReference type="KEGG" id="tva:4748465"/>
<dbReference type="EMBL" id="DS114083">
    <property type="protein sequence ID" value="EAX90775.1"/>
    <property type="molecule type" value="Genomic_DNA"/>
</dbReference>
<organism evidence="4 5">
    <name type="scientific">Trichomonas vaginalis (strain ATCC PRA-98 / G3)</name>
    <dbReference type="NCBI Taxonomy" id="412133"/>
    <lineage>
        <taxon>Eukaryota</taxon>
        <taxon>Metamonada</taxon>
        <taxon>Parabasalia</taxon>
        <taxon>Trichomonadida</taxon>
        <taxon>Trichomonadidae</taxon>
        <taxon>Trichomonas</taxon>
    </lineage>
</organism>
<protein>
    <submittedName>
        <fullName evidence="4">Ankyrin repeat protein, putative</fullName>
    </submittedName>
</protein>
<dbReference type="Pfam" id="PF12796">
    <property type="entry name" value="Ank_2"/>
    <property type="match status" value="1"/>
</dbReference>
<dbReference type="VEuPathDB" id="TrichDB:TVAGG3_0327850"/>
<keyword evidence="2 3" id="KW-0040">ANK repeat</keyword>
<dbReference type="Pfam" id="PF00023">
    <property type="entry name" value="Ank"/>
    <property type="match status" value="1"/>
</dbReference>
<dbReference type="Gene3D" id="1.25.40.20">
    <property type="entry name" value="Ankyrin repeat-containing domain"/>
    <property type="match status" value="1"/>
</dbReference>
<feature type="repeat" description="ANK" evidence="3">
    <location>
        <begin position="123"/>
        <end position="158"/>
    </location>
</feature>
<feature type="repeat" description="ANK" evidence="3">
    <location>
        <begin position="192"/>
        <end position="224"/>
    </location>
</feature>
<evidence type="ECO:0000256" key="1">
    <source>
        <dbReference type="ARBA" id="ARBA00022737"/>
    </source>
</evidence>
<dbReference type="AlphaFoldDB" id="A2FWE8"/>
<dbReference type="PANTHER" id="PTHR24171">
    <property type="entry name" value="ANKYRIN REPEAT DOMAIN-CONTAINING PROTEIN 39-RELATED"/>
    <property type="match status" value="1"/>
</dbReference>
<dbReference type="InParanoid" id="A2FWE8"/>
<name>A2FWE8_TRIV3</name>
<gene>
    <name evidence="4" type="ORF">TVAG_380710</name>
</gene>
<keyword evidence="5" id="KW-1185">Reference proteome</keyword>
<dbReference type="Proteomes" id="UP000001542">
    <property type="component" value="Unassembled WGS sequence"/>
</dbReference>
<evidence type="ECO:0000256" key="3">
    <source>
        <dbReference type="PROSITE-ProRule" id="PRU00023"/>
    </source>
</evidence>
<dbReference type="PROSITE" id="PS50297">
    <property type="entry name" value="ANK_REP_REGION"/>
    <property type="match status" value="4"/>
</dbReference>
<dbReference type="eggNOG" id="KOG4177">
    <property type="taxonomic scope" value="Eukaryota"/>
</dbReference>
<dbReference type="STRING" id="5722.A2FWE8"/>
<feature type="repeat" description="ANK" evidence="3">
    <location>
        <begin position="25"/>
        <end position="57"/>
    </location>
</feature>
<proteinExistence type="predicted"/>
<feature type="repeat" description="ANK" evidence="3">
    <location>
        <begin position="159"/>
        <end position="191"/>
    </location>
</feature>
<evidence type="ECO:0000313" key="5">
    <source>
        <dbReference type="Proteomes" id="UP000001542"/>
    </source>
</evidence>
<dbReference type="Pfam" id="PF13857">
    <property type="entry name" value="Ank_5"/>
    <property type="match status" value="1"/>
</dbReference>
<dbReference type="RefSeq" id="XP_001303705.1">
    <property type="nucleotide sequence ID" value="XM_001303704.1"/>
</dbReference>